<sequence length="87" mass="9777">MKENQFPANFGLPFLGLLTNSSDSHIILAHSENSEIFFISQDLGFVLGVVGKGLRYKFFSLWEKVFDLWGLVSLINILKNKGLITDS</sequence>
<name>A0A3M7QKC3_BRAPC</name>
<reference evidence="1 2" key="1">
    <citation type="journal article" date="2018" name="Sci. Rep.">
        <title>Genomic signatures of local adaptation to the degree of environmental predictability in rotifers.</title>
        <authorList>
            <person name="Franch-Gras L."/>
            <person name="Hahn C."/>
            <person name="Garcia-Roger E.M."/>
            <person name="Carmona M.J."/>
            <person name="Serra M."/>
            <person name="Gomez A."/>
        </authorList>
    </citation>
    <scope>NUCLEOTIDE SEQUENCE [LARGE SCALE GENOMIC DNA]</scope>
    <source>
        <strain evidence="1">HYR1</strain>
    </source>
</reference>
<gene>
    <name evidence="1" type="ORF">BpHYR1_029936</name>
</gene>
<dbReference type="AlphaFoldDB" id="A0A3M7QKC3"/>
<organism evidence="1 2">
    <name type="scientific">Brachionus plicatilis</name>
    <name type="common">Marine rotifer</name>
    <name type="synonym">Brachionus muelleri</name>
    <dbReference type="NCBI Taxonomy" id="10195"/>
    <lineage>
        <taxon>Eukaryota</taxon>
        <taxon>Metazoa</taxon>
        <taxon>Spiralia</taxon>
        <taxon>Gnathifera</taxon>
        <taxon>Rotifera</taxon>
        <taxon>Eurotatoria</taxon>
        <taxon>Monogononta</taxon>
        <taxon>Pseudotrocha</taxon>
        <taxon>Ploima</taxon>
        <taxon>Brachionidae</taxon>
        <taxon>Brachionus</taxon>
    </lineage>
</organism>
<protein>
    <submittedName>
        <fullName evidence="1">Uncharacterized protein</fullName>
    </submittedName>
</protein>
<accession>A0A3M7QKC3</accession>
<evidence type="ECO:0000313" key="1">
    <source>
        <dbReference type="EMBL" id="RNA11415.1"/>
    </source>
</evidence>
<proteinExistence type="predicted"/>
<dbReference type="EMBL" id="REGN01005963">
    <property type="protein sequence ID" value="RNA11415.1"/>
    <property type="molecule type" value="Genomic_DNA"/>
</dbReference>
<comment type="caution">
    <text evidence="1">The sequence shown here is derived from an EMBL/GenBank/DDBJ whole genome shotgun (WGS) entry which is preliminary data.</text>
</comment>
<dbReference type="Proteomes" id="UP000276133">
    <property type="component" value="Unassembled WGS sequence"/>
</dbReference>
<evidence type="ECO:0000313" key="2">
    <source>
        <dbReference type="Proteomes" id="UP000276133"/>
    </source>
</evidence>
<keyword evidence="2" id="KW-1185">Reference proteome</keyword>